<comment type="caution">
    <text evidence="2">The sequence shown here is derived from an EMBL/GenBank/DDBJ whole genome shotgun (WGS) entry which is preliminary data.</text>
</comment>
<dbReference type="EMBL" id="PGFA01000001">
    <property type="protein sequence ID" value="PJJ60605.1"/>
    <property type="molecule type" value="Genomic_DNA"/>
</dbReference>
<evidence type="ECO:0008006" key="4">
    <source>
        <dbReference type="Google" id="ProtNLM"/>
    </source>
</evidence>
<dbReference type="RefSeq" id="WP_100336246.1">
    <property type="nucleotide sequence ID" value="NZ_PGFA01000001.1"/>
</dbReference>
<evidence type="ECO:0000256" key="1">
    <source>
        <dbReference type="SAM" id="SignalP"/>
    </source>
</evidence>
<sequence>MPRLSSLFLLCLTLLAACKKAPVQPEPEPALAGRWNRNVFAYTDYDPAGKVVATTEDQLAGQGLYFTFSADTIRYFENQVLLSSSRYAREGSVLHVTHYNVNLRQTEKYDLTIAELTDAKLVFQRRLVGPSGYYSITTTTCGR</sequence>
<organism evidence="2 3">
    <name type="scientific">Hymenobacter chitinivorans DSM 11115</name>
    <dbReference type="NCBI Taxonomy" id="1121954"/>
    <lineage>
        <taxon>Bacteria</taxon>
        <taxon>Pseudomonadati</taxon>
        <taxon>Bacteroidota</taxon>
        <taxon>Cytophagia</taxon>
        <taxon>Cytophagales</taxon>
        <taxon>Hymenobacteraceae</taxon>
        <taxon>Hymenobacter</taxon>
    </lineage>
</organism>
<name>A0A2M9BRN1_9BACT</name>
<keyword evidence="1" id="KW-0732">Signal</keyword>
<gene>
    <name evidence="2" type="ORF">CLV45_2034</name>
</gene>
<protein>
    <recommendedName>
        <fullName evidence="4">Lipocalin-like protein</fullName>
    </recommendedName>
</protein>
<accession>A0A2M9BRN1</accession>
<evidence type="ECO:0000313" key="3">
    <source>
        <dbReference type="Proteomes" id="UP000228535"/>
    </source>
</evidence>
<keyword evidence="3" id="KW-1185">Reference proteome</keyword>
<dbReference type="PROSITE" id="PS51257">
    <property type="entry name" value="PROKAR_LIPOPROTEIN"/>
    <property type="match status" value="1"/>
</dbReference>
<reference evidence="2 3" key="1">
    <citation type="submission" date="2017-11" db="EMBL/GenBank/DDBJ databases">
        <title>Genomic Encyclopedia of Archaeal and Bacterial Type Strains, Phase II (KMG-II): From Individual Species to Whole Genera.</title>
        <authorList>
            <person name="Goeker M."/>
        </authorList>
    </citation>
    <scope>NUCLEOTIDE SEQUENCE [LARGE SCALE GENOMIC DNA]</scope>
    <source>
        <strain evidence="2 3">DSM 11115</strain>
    </source>
</reference>
<feature type="signal peptide" evidence="1">
    <location>
        <begin position="1"/>
        <end position="16"/>
    </location>
</feature>
<dbReference type="Proteomes" id="UP000228535">
    <property type="component" value="Unassembled WGS sequence"/>
</dbReference>
<evidence type="ECO:0000313" key="2">
    <source>
        <dbReference type="EMBL" id="PJJ60605.1"/>
    </source>
</evidence>
<dbReference type="AlphaFoldDB" id="A0A2M9BRN1"/>
<feature type="chain" id="PRO_5014637620" description="Lipocalin-like protein" evidence="1">
    <location>
        <begin position="17"/>
        <end position="143"/>
    </location>
</feature>
<proteinExistence type="predicted"/>